<dbReference type="AlphaFoldDB" id="A0A1G1Y1L6"/>
<comment type="caution">
    <text evidence="3">The sequence shown here is derived from an EMBL/GenBank/DDBJ whole genome shotgun (WGS) entry which is preliminary data.</text>
</comment>
<proteinExistence type="predicted"/>
<keyword evidence="1" id="KW-0520">NAD</keyword>
<sequence length="318" mass="35703">MVILVTGVAGFIGSYVAKALIDRGDQVIGIDNFNSYYNPKLKEARINDFLDGYDLKLYRLDLADFSGLKKVFSENRIDKICHLGAQAGVRYSLENPELYIQSNIVGTHNLLELAKQNEVKDFIFASSASVYGGNTKVPFSESDPVTNPVSVYAATKRTNELQAHVYHHLFGLNCFGLRFFTVYGPWGRPDMAFFKFSPLISSGQPIEVYNHGQHRRDFTYIDDIVAGVLAAVDRCAGYEIFNLGNNQPVGLERLIELLESNLGKKAKKNYLPLQPGDVIETYADISKAKKVLGYQPKTKIEEGIKNFVSWYKDYQAIL</sequence>
<reference evidence="3 4" key="1">
    <citation type="journal article" date="2016" name="Nat. Commun.">
        <title>Thousands of microbial genomes shed light on interconnected biogeochemical processes in an aquifer system.</title>
        <authorList>
            <person name="Anantharaman K."/>
            <person name="Brown C.T."/>
            <person name="Hug L.A."/>
            <person name="Sharon I."/>
            <person name="Castelle C.J."/>
            <person name="Probst A.J."/>
            <person name="Thomas B.C."/>
            <person name="Singh A."/>
            <person name="Wilkins M.J."/>
            <person name="Karaoz U."/>
            <person name="Brodie E.L."/>
            <person name="Williams K.H."/>
            <person name="Hubbard S.S."/>
            <person name="Banfield J.F."/>
        </authorList>
    </citation>
    <scope>NUCLEOTIDE SEQUENCE [LARGE SCALE GENOMIC DNA]</scope>
</reference>
<organism evidence="3 4">
    <name type="scientific">Candidatus Buchananbacteria bacterium RIFCSPHIGHO2_01_FULL_44_11</name>
    <dbReference type="NCBI Taxonomy" id="1797535"/>
    <lineage>
        <taxon>Bacteria</taxon>
        <taxon>Candidatus Buchananiibacteriota</taxon>
    </lineage>
</organism>
<dbReference type="PRINTS" id="PR01713">
    <property type="entry name" value="NUCEPIMERASE"/>
</dbReference>
<dbReference type="Proteomes" id="UP000178240">
    <property type="component" value="Unassembled WGS sequence"/>
</dbReference>
<evidence type="ECO:0000259" key="2">
    <source>
        <dbReference type="Pfam" id="PF01370"/>
    </source>
</evidence>
<dbReference type="EMBL" id="MHIE01000008">
    <property type="protein sequence ID" value="OGY46074.1"/>
    <property type="molecule type" value="Genomic_DNA"/>
</dbReference>
<evidence type="ECO:0000256" key="1">
    <source>
        <dbReference type="ARBA" id="ARBA00023027"/>
    </source>
</evidence>
<dbReference type="InterPro" id="IPR001509">
    <property type="entry name" value="Epimerase_deHydtase"/>
</dbReference>
<dbReference type="Gene3D" id="3.90.25.10">
    <property type="entry name" value="UDP-galactose 4-epimerase, domain 1"/>
    <property type="match status" value="1"/>
</dbReference>
<gene>
    <name evidence="3" type="ORF">A2744_04130</name>
</gene>
<feature type="domain" description="NAD-dependent epimerase/dehydratase" evidence="2">
    <location>
        <begin position="3"/>
        <end position="244"/>
    </location>
</feature>
<name>A0A1G1Y1L6_9BACT</name>
<accession>A0A1G1Y1L6</accession>
<evidence type="ECO:0000313" key="3">
    <source>
        <dbReference type="EMBL" id="OGY46074.1"/>
    </source>
</evidence>
<dbReference type="InterPro" id="IPR036291">
    <property type="entry name" value="NAD(P)-bd_dom_sf"/>
</dbReference>
<dbReference type="SUPFAM" id="SSF51735">
    <property type="entry name" value="NAD(P)-binding Rossmann-fold domains"/>
    <property type="match status" value="1"/>
</dbReference>
<dbReference type="PANTHER" id="PTHR43574">
    <property type="entry name" value="EPIMERASE-RELATED"/>
    <property type="match status" value="1"/>
</dbReference>
<dbReference type="Pfam" id="PF01370">
    <property type="entry name" value="Epimerase"/>
    <property type="match status" value="1"/>
</dbReference>
<dbReference type="STRING" id="1797535.A2744_04130"/>
<dbReference type="Gene3D" id="3.40.50.720">
    <property type="entry name" value="NAD(P)-binding Rossmann-like Domain"/>
    <property type="match status" value="1"/>
</dbReference>
<evidence type="ECO:0000313" key="4">
    <source>
        <dbReference type="Proteomes" id="UP000178240"/>
    </source>
</evidence>
<protein>
    <recommendedName>
        <fullName evidence="2">NAD-dependent epimerase/dehydratase domain-containing protein</fullName>
    </recommendedName>
</protein>